<dbReference type="AlphaFoldDB" id="G7KCD6"/>
<accession>G7KCD6</accession>
<reference evidence="1 3" key="2">
    <citation type="journal article" date="2014" name="BMC Genomics">
        <title>An improved genome release (version Mt4.0) for the model legume Medicago truncatula.</title>
        <authorList>
            <person name="Tang H."/>
            <person name="Krishnakumar V."/>
            <person name="Bidwell S."/>
            <person name="Rosen B."/>
            <person name="Chan A."/>
            <person name="Zhou S."/>
            <person name="Gentzbittel L."/>
            <person name="Childs K.L."/>
            <person name="Yandell M."/>
            <person name="Gundlach H."/>
            <person name="Mayer K.F."/>
            <person name="Schwartz D.C."/>
            <person name="Town C.D."/>
        </authorList>
    </citation>
    <scope>GENOME REANNOTATION</scope>
    <source>
        <strain evidence="2 3">cv. Jemalong A17</strain>
    </source>
</reference>
<dbReference type="PaxDb" id="3880-AES95781"/>
<name>G7KCD6_MEDTR</name>
<sequence length="94" mass="10857">MDILHLKQKLLFDHPRNTCIVDGTQHQHNVSYDLHIFIKTFDTMNQTNLVKSTTLIALLVPSINNLIVRPRCKKHRLAKILHTKVYPPDFLSSG</sequence>
<dbReference type="EMBL" id="CM001221">
    <property type="protein sequence ID" value="AES95781.1"/>
    <property type="molecule type" value="Genomic_DNA"/>
</dbReference>
<dbReference type="Proteomes" id="UP000002051">
    <property type="component" value="Chromosome 5"/>
</dbReference>
<dbReference type="EnsemblPlants" id="AES95781">
    <property type="protein sequence ID" value="AES95781"/>
    <property type="gene ID" value="MTR_5g029450"/>
</dbReference>
<dbReference type="HOGENOM" id="CLU_2389540_0_0_1"/>
<evidence type="ECO:0000313" key="3">
    <source>
        <dbReference type="Proteomes" id="UP000002051"/>
    </source>
</evidence>
<reference evidence="2" key="3">
    <citation type="submission" date="2015-04" db="UniProtKB">
        <authorList>
            <consortium name="EnsemblPlants"/>
        </authorList>
    </citation>
    <scope>IDENTIFICATION</scope>
    <source>
        <strain evidence="2">cv. Jemalong A17</strain>
    </source>
</reference>
<protein>
    <submittedName>
        <fullName evidence="1 2">Uncharacterized protein</fullName>
    </submittedName>
</protein>
<organism evidence="1 3">
    <name type="scientific">Medicago truncatula</name>
    <name type="common">Barrel medic</name>
    <name type="synonym">Medicago tribuloides</name>
    <dbReference type="NCBI Taxonomy" id="3880"/>
    <lineage>
        <taxon>Eukaryota</taxon>
        <taxon>Viridiplantae</taxon>
        <taxon>Streptophyta</taxon>
        <taxon>Embryophyta</taxon>
        <taxon>Tracheophyta</taxon>
        <taxon>Spermatophyta</taxon>
        <taxon>Magnoliopsida</taxon>
        <taxon>eudicotyledons</taxon>
        <taxon>Gunneridae</taxon>
        <taxon>Pentapetalae</taxon>
        <taxon>rosids</taxon>
        <taxon>fabids</taxon>
        <taxon>Fabales</taxon>
        <taxon>Fabaceae</taxon>
        <taxon>Papilionoideae</taxon>
        <taxon>50 kb inversion clade</taxon>
        <taxon>NPAAA clade</taxon>
        <taxon>Hologalegina</taxon>
        <taxon>IRL clade</taxon>
        <taxon>Trifolieae</taxon>
        <taxon>Medicago</taxon>
    </lineage>
</organism>
<evidence type="ECO:0000313" key="1">
    <source>
        <dbReference type="EMBL" id="AES95781.1"/>
    </source>
</evidence>
<keyword evidence="3" id="KW-1185">Reference proteome</keyword>
<proteinExistence type="predicted"/>
<gene>
    <name evidence="1" type="ordered locus">MTR_5g029450</name>
</gene>
<evidence type="ECO:0000313" key="2">
    <source>
        <dbReference type="EnsemblPlants" id="AES95781"/>
    </source>
</evidence>
<reference evidence="1 3" key="1">
    <citation type="journal article" date="2011" name="Nature">
        <title>The Medicago genome provides insight into the evolution of rhizobial symbioses.</title>
        <authorList>
            <person name="Young N.D."/>
            <person name="Debelle F."/>
            <person name="Oldroyd G.E."/>
            <person name="Geurts R."/>
            <person name="Cannon S.B."/>
            <person name="Udvardi M.K."/>
            <person name="Benedito V.A."/>
            <person name="Mayer K.F."/>
            <person name="Gouzy J."/>
            <person name="Schoof H."/>
            <person name="Van de Peer Y."/>
            <person name="Proost S."/>
            <person name="Cook D.R."/>
            <person name="Meyers B.C."/>
            <person name="Spannagl M."/>
            <person name="Cheung F."/>
            <person name="De Mita S."/>
            <person name="Krishnakumar V."/>
            <person name="Gundlach H."/>
            <person name="Zhou S."/>
            <person name="Mudge J."/>
            <person name="Bharti A.K."/>
            <person name="Murray J.D."/>
            <person name="Naoumkina M.A."/>
            <person name="Rosen B."/>
            <person name="Silverstein K.A."/>
            <person name="Tang H."/>
            <person name="Rombauts S."/>
            <person name="Zhao P.X."/>
            <person name="Zhou P."/>
            <person name="Barbe V."/>
            <person name="Bardou P."/>
            <person name="Bechner M."/>
            <person name="Bellec A."/>
            <person name="Berger A."/>
            <person name="Berges H."/>
            <person name="Bidwell S."/>
            <person name="Bisseling T."/>
            <person name="Choisne N."/>
            <person name="Couloux A."/>
            <person name="Denny R."/>
            <person name="Deshpande S."/>
            <person name="Dai X."/>
            <person name="Doyle J.J."/>
            <person name="Dudez A.M."/>
            <person name="Farmer A.D."/>
            <person name="Fouteau S."/>
            <person name="Franken C."/>
            <person name="Gibelin C."/>
            <person name="Gish J."/>
            <person name="Goldstein S."/>
            <person name="Gonzalez A.J."/>
            <person name="Green P.J."/>
            <person name="Hallab A."/>
            <person name="Hartog M."/>
            <person name="Hua A."/>
            <person name="Humphray S.J."/>
            <person name="Jeong D.H."/>
            <person name="Jing Y."/>
            <person name="Jocker A."/>
            <person name="Kenton S.M."/>
            <person name="Kim D.J."/>
            <person name="Klee K."/>
            <person name="Lai H."/>
            <person name="Lang C."/>
            <person name="Lin S."/>
            <person name="Macmil S.L."/>
            <person name="Magdelenat G."/>
            <person name="Matthews L."/>
            <person name="McCorrison J."/>
            <person name="Monaghan E.L."/>
            <person name="Mun J.H."/>
            <person name="Najar F.Z."/>
            <person name="Nicholson C."/>
            <person name="Noirot C."/>
            <person name="O'Bleness M."/>
            <person name="Paule C.R."/>
            <person name="Poulain J."/>
            <person name="Prion F."/>
            <person name="Qin B."/>
            <person name="Qu C."/>
            <person name="Retzel E.F."/>
            <person name="Riddle C."/>
            <person name="Sallet E."/>
            <person name="Samain S."/>
            <person name="Samson N."/>
            <person name="Sanders I."/>
            <person name="Saurat O."/>
            <person name="Scarpelli C."/>
            <person name="Schiex T."/>
            <person name="Segurens B."/>
            <person name="Severin A.J."/>
            <person name="Sherrier D.J."/>
            <person name="Shi R."/>
            <person name="Sims S."/>
            <person name="Singer S.R."/>
            <person name="Sinharoy S."/>
            <person name="Sterck L."/>
            <person name="Viollet A."/>
            <person name="Wang B.B."/>
            <person name="Wang K."/>
            <person name="Wang M."/>
            <person name="Wang X."/>
            <person name="Warfsmann J."/>
            <person name="Weissenbach J."/>
            <person name="White D.D."/>
            <person name="White J.D."/>
            <person name="Wiley G.B."/>
            <person name="Wincker P."/>
            <person name="Xing Y."/>
            <person name="Yang L."/>
            <person name="Yao Z."/>
            <person name="Ying F."/>
            <person name="Zhai J."/>
            <person name="Zhou L."/>
            <person name="Zuber A."/>
            <person name="Denarie J."/>
            <person name="Dixon R.A."/>
            <person name="May G.D."/>
            <person name="Schwartz D.C."/>
            <person name="Rogers J."/>
            <person name="Quetier F."/>
            <person name="Town C.D."/>
            <person name="Roe B.A."/>
        </authorList>
    </citation>
    <scope>NUCLEOTIDE SEQUENCE [LARGE SCALE GENOMIC DNA]</scope>
    <source>
        <strain evidence="1">A17</strain>
        <strain evidence="2 3">cv. Jemalong A17</strain>
    </source>
</reference>